<keyword evidence="5" id="KW-1185">Reference proteome</keyword>
<feature type="signal peptide" evidence="2">
    <location>
        <begin position="1"/>
        <end position="30"/>
    </location>
</feature>
<protein>
    <submittedName>
        <fullName evidence="4">Serpin B</fullName>
    </submittedName>
</protein>
<evidence type="ECO:0000313" key="4">
    <source>
        <dbReference type="EMBL" id="SCW75724.1"/>
    </source>
</evidence>
<dbReference type="InterPro" id="IPR042178">
    <property type="entry name" value="Serpin_sf_1"/>
</dbReference>
<dbReference type="SUPFAM" id="SSF56574">
    <property type="entry name" value="Serpins"/>
    <property type="match status" value="1"/>
</dbReference>
<feature type="domain" description="Serpin" evidence="3">
    <location>
        <begin position="57"/>
        <end position="416"/>
    </location>
</feature>
<dbReference type="InterPro" id="IPR042185">
    <property type="entry name" value="Serpin_sf_2"/>
</dbReference>
<feature type="chain" id="PRO_5038835633" evidence="2">
    <location>
        <begin position="31"/>
        <end position="436"/>
    </location>
</feature>
<dbReference type="PANTHER" id="PTHR11461">
    <property type="entry name" value="SERINE PROTEASE INHIBITOR, SERPIN"/>
    <property type="match status" value="1"/>
</dbReference>
<accession>A0A1G4T2S4</accession>
<keyword evidence="2" id="KW-0732">Signal</keyword>
<dbReference type="GO" id="GO:0005615">
    <property type="term" value="C:extracellular space"/>
    <property type="evidence" value="ECO:0007669"/>
    <property type="project" value="InterPro"/>
</dbReference>
<dbReference type="InterPro" id="IPR000215">
    <property type="entry name" value="Serpin_fam"/>
</dbReference>
<reference evidence="5" key="1">
    <citation type="submission" date="2016-10" db="EMBL/GenBank/DDBJ databases">
        <authorList>
            <person name="Varghese N."/>
            <person name="Submissions S."/>
        </authorList>
    </citation>
    <scope>NUCLEOTIDE SEQUENCE [LARGE SCALE GENOMIC DNA]</scope>
    <source>
        <strain evidence="5">CGMCC 1.8946</strain>
    </source>
</reference>
<dbReference type="STRING" id="624147.SAMN04487970_104121"/>
<dbReference type="InterPro" id="IPR036186">
    <property type="entry name" value="Serpin_sf"/>
</dbReference>
<dbReference type="PROSITE" id="PS00284">
    <property type="entry name" value="SERPIN"/>
    <property type="match status" value="1"/>
</dbReference>
<dbReference type="PANTHER" id="PTHR11461:SF211">
    <property type="entry name" value="GH10112P-RELATED"/>
    <property type="match status" value="1"/>
</dbReference>
<dbReference type="RefSeq" id="WP_090675190.1">
    <property type="nucleotide sequence ID" value="NZ_FMTT01000041.1"/>
</dbReference>
<sequence length="436" mass="47925">MPKSGVIMKKTMLLLLAAALLCSACTATNAGGDVSLRKHTPADLDARIVQADNAFGLKLHRTIAEQNPGSNVFVSPFSVSMALSMVYHGAGGATREQIGKTLQGQGLSVDEWNRGHQVLRDLLEHSGKETQLSIANSIWARKGVPFHESFLQRNRDFYGAETDTLDFAQDSAVRKINQWVGKRTNGKIDSIVQGPISSETVMYLLNAVYFKARWQHPFPEQDTKPGTFRTGSGQTKLVNLMKLTRQFDYVQEPDYQAVRLPYADGKLAMVVVLPYEKAGLDQVQQKLWADEAFWNKPFPSANGTLKLPRLKLELGYELNGTLKAMGMPAAFDPAKADFSELSSKPVLISEVKHKTFVEMNEQGTEAAAVTSVRAEAGSAITPVAKPFEMIVDRPFLMAIQSTETGSLLFLGSIVDPKEYAAVCQYRSGMQLFGSLI</sequence>
<dbReference type="OrthoDB" id="9764871at2"/>
<dbReference type="EMBL" id="FMTT01000041">
    <property type="protein sequence ID" value="SCW75724.1"/>
    <property type="molecule type" value="Genomic_DNA"/>
</dbReference>
<organism evidence="4 5">
    <name type="scientific">Paenibacillus tianmuensis</name>
    <dbReference type="NCBI Taxonomy" id="624147"/>
    <lineage>
        <taxon>Bacteria</taxon>
        <taxon>Bacillati</taxon>
        <taxon>Bacillota</taxon>
        <taxon>Bacilli</taxon>
        <taxon>Bacillales</taxon>
        <taxon>Paenibacillaceae</taxon>
        <taxon>Paenibacillus</taxon>
    </lineage>
</organism>
<name>A0A1G4T2S4_9BACL</name>
<dbReference type="InterPro" id="IPR023795">
    <property type="entry name" value="Serpin_CS"/>
</dbReference>
<dbReference type="AlphaFoldDB" id="A0A1G4T2S4"/>
<evidence type="ECO:0000259" key="3">
    <source>
        <dbReference type="SMART" id="SM00093"/>
    </source>
</evidence>
<proteinExistence type="inferred from homology"/>
<dbReference type="GO" id="GO:0004867">
    <property type="term" value="F:serine-type endopeptidase inhibitor activity"/>
    <property type="evidence" value="ECO:0007669"/>
    <property type="project" value="InterPro"/>
</dbReference>
<dbReference type="InterPro" id="IPR023796">
    <property type="entry name" value="Serpin_dom"/>
</dbReference>
<dbReference type="Gene3D" id="2.10.310.10">
    <property type="entry name" value="Serpins superfamily"/>
    <property type="match status" value="1"/>
</dbReference>
<dbReference type="Proteomes" id="UP000198601">
    <property type="component" value="Unassembled WGS sequence"/>
</dbReference>
<evidence type="ECO:0000313" key="5">
    <source>
        <dbReference type="Proteomes" id="UP000198601"/>
    </source>
</evidence>
<dbReference type="CDD" id="cd19588">
    <property type="entry name" value="serpin_miropin-like"/>
    <property type="match status" value="1"/>
</dbReference>
<evidence type="ECO:0000256" key="1">
    <source>
        <dbReference type="RuleBase" id="RU000411"/>
    </source>
</evidence>
<dbReference type="Pfam" id="PF00079">
    <property type="entry name" value="Serpin"/>
    <property type="match status" value="1"/>
</dbReference>
<dbReference type="Gene3D" id="3.30.497.10">
    <property type="entry name" value="Antithrombin, subunit I, domain 2"/>
    <property type="match status" value="1"/>
</dbReference>
<gene>
    <name evidence="4" type="ORF">SAMN04487970_104121</name>
</gene>
<dbReference type="SMART" id="SM00093">
    <property type="entry name" value="SERPIN"/>
    <property type="match status" value="1"/>
</dbReference>
<evidence type="ECO:0000256" key="2">
    <source>
        <dbReference type="SAM" id="SignalP"/>
    </source>
</evidence>
<dbReference type="Gene3D" id="2.30.39.10">
    <property type="entry name" value="Alpha-1-antitrypsin, domain 1"/>
    <property type="match status" value="1"/>
</dbReference>
<comment type="similarity">
    <text evidence="1">Belongs to the serpin family.</text>
</comment>